<comment type="similarity">
    <text evidence="2 3">Belongs to the class-III pyridoxal-phosphate-dependent aminotransferase family.</text>
</comment>
<dbReference type="GO" id="GO:0042802">
    <property type="term" value="F:identical protein binding"/>
    <property type="evidence" value="ECO:0007669"/>
    <property type="project" value="TreeGrafter"/>
</dbReference>
<dbReference type="FunFam" id="3.90.1150.10:FF:000152">
    <property type="entry name" value="Ornithine aminotransferase"/>
    <property type="match status" value="1"/>
</dbReference>
<dbReference type="GO" id="GO:0030170">
    <property type="term" value="F:pyridoxal phosphate binding"/>
    <property type="evidence" value="ECO:0007669"/>
    <property type="project" value="InterPro"/>
</dbReference>
<name>A0AA88QHV8_9ASTE</name>
<dbReference type="InterPro" id="IPR015424">
    <property type="entry name" value="PyrdxlP-dep_Trfase"/>
</dbReference>
<dbReference type="InterPro" id="IPR005814">
    <property type="entry name" value="Aminotrans_3"/>
</dbReference>
<reference evidence="4" key="1">
    <citation type="submission" date="2022-12" db="EMBL/GenBank/DDBJ databases">
        <title>Draft genome assemblies for two species of Escallonia (Escalloniales).</title>
        <authorList>
            <person name="Chanderbali A."/>
            <person name="Dervinis C."/>
            <person name="Anghel I."/>
            <person name="Soltis D."/>
            <person name="Soltis P."/>
            <person name="Zapata F."/>
        </authorList>
    </citation>
    <scope>NUCLEOTIDE SEQUENCE</scope>
    <source>
        <strain evidence="4">UCBG92.1500</strain>
        <tissue evidence="4">Leaf</tissue>
    </source>
</reference>
<keyword evidence="3" id="KW-0663">Pyridoxal phosphate</keyword>
<dbReference type="Gene3D" id="3.90.1150.10">
    <property type="entry name" value="Aspartate Aminotransferase, domain 1"/>
    <property type="match status" value="1"/>
</dbReference>
<dbReference type="SUPFAM" id="SSF53383">
    <property type="entry name" value="PLP-dependent transferases"/>
    <property type="match status" value="1"/>
</dbReference>
<comment type="catalytic activity">
    <reaction evidence="3">
        <text>a 2-oxocarboxylate + L-ornithine = L-glutamate 5-semialdehyde + an L-alpha-amino acid</text>
        <dbReference type="Rhea" id="RHEA:13877"/>
        <dbReference type="ChEBI" id="CHEBI:35179"/>
        <dbReference type="ChEBI" id="CHEBI:46911"/>
        <dbReference type="ChEBI" id="CHEBI:58066"/>
        <dbReference type="ChEBI" id="CHEBI:59869"/>
        <dbReference type="EC" id="2.6.1.13"/>
    </reaction>
</comment>
<comment type="cofactor">
    <cofactor evidence="1 3">
        <name>pyridoxal 5'-phosphate</name>
        <dbReference type="ChEBI" id="CHEBI:597326"/>
    </cofactor>
</comment>
<dbReference type="PANTHER" id="PTHR11986:SF18">
    <property type="entry name" value="ORNITHINE AMINOTRANSFERASE, MITOCHONDRIAL"/>
    <property type="match status" value="1"/>
</dbReference>
<dbReference type="Proteomes" id="UP001187471">
    <property type="component" value="Unassembled WGS sequence"/>
</dbReference>
<gene>
    <name evidence="4" type="ORF">RJ640_004173</name>
</gene>
<dbReference type="EC" id="2.6.1.13" evidence="3"/>
<evidence type="ECO:0000313" key="5">
    <source>
        <dbReference type="Proteomes" id="UP001187471"/>
    </source>
</evidence>
<evidence type="ECO:0000256" key="3">
    <source>
        <dbReference type="RuleBase" id="RU365036"/>
    </source>
</evidence>
<keyword evidence="3" id="KW-0808">Transferase</keyword>
<dbReference type="InterPro" id="IPR050103">
    <property type="entry name" value="Class-III_PLP-dep_AT"/>
</dbReference>
<dbReference type="InterPro" id="IPR015422">
    <property type="entry name" value="PyrdxlP-dep_Trfase_small"/>
</dbReference>
<dbReference type="EMBL" id="JAVXUO010003227">
    <property type="protein sequence ID" value="KAK2965304.1"/>
    <property type="molecule type" value="Genomic_DNA"/>
</dbReference>
<dbReference type="GO" id="GO:0005737">
    <property type="term" value="C:cytoplasm"/>
    <property type="evidence" value="ECO:0007669"/>
    <property type="project" value="TreeGrafter"/>
</dbReference>
<keyword evidence="5" id="KW-1185">Reference proteome</keyword>
<dbReference type="PANTHER" id="PTHR11986">
    <property type="entry name" value="AMINOTRANSFERASE CLASS III"/>
    <property type="match status" value="1"/>
</dbReference>
<dbReference type="GO" id="GO:0019544">
    <property type="term" value="P:L-arginine catabolic process to L-glutamate"/>
    <property type="evidence" value="ECO:0007669"/>
    <property type="project" value="TreeGrafter"/>
</dbReference>
<sequence length="217" mass="24322">MKSLATWQGRSNVCANMRECVSFIDGGDVCISIRWKAPEVEAKEEAATSTFGGNPLASAVAIASLEVIRDEGLAERSAQKGEQLRHQLKKVHQQFPEIIKEVRGKGLFTAVELNRRALFPVTAYDICLRLKERGILAKPTHDSIIRLTPPLSISSEELQEGIKALHDVFELDLPKMQKEKPEAVPPTTSDNKDNQSLKIDRYIIHSCQEGWDMRDED</sequence>
<comment type="pathway">
    <text evidence="3">Amino-acid biosynthesis; L-proline biosynthesis; L-glutamate 5-semialdehyde from L-ornithine: step 1/1.</text>
</comment>
<dbReference type="GO" id="GO:0004587">
    <property type="term" value="F:ornithine aminotransferase activity"/>
    <property type="evidence" value="ECO:0007669"/>
    <property type="project" value="UniProtKB-EC"/>
</dbReference>
<evidence type="ECO:0000256" key="2">
    <source>
        <dbReference type="ARBA" id="ARBA00008954"/>
    </source>
</evidence>
<organism evidence="4 5">
    <name type="scientific">Escallonia rubra</name>
    <dbReference type="NCBI Taxonomy" id="112253"/>
    <lineage>
        <taxon>Eukaryota</taxon>
        <taxon>Viridiplantae</taxon>
        <taxon>Streptophyta</taxon>
        <taxon>Embryophyta</taxon>
        <taxon>Tracheophyta</taxon>
        <taxon>Spermatophyta</taxon>
        <taxon>Magnoliopsida</taxon>
        <taxon>eudicotyledons</taxon>
        <taxon>Gunneridae</taxon>
        <taxon>Pentapetalae</taxon>
        <taxon>asterids</taxon>
        <taxon>campanulids</taxon>
        <taxon>Escalloniales</taxon>
        <taxon>Escalloniaceae</taxon>
        <taxon>Escallonia</taxon>
    </lineage>
</organism>
<evidence type="ECO:0000256" key="1">
    <source>
        <dbReference type="ARBA" id="ARBA00001933"/>
    </source>
</evidence>
<proteinExistence type="inferred from homology"/>
<evidence type="ECO:0000313" key="4">
    <source>
        <dbReference type="EMBL" id="KAK2965304.1"/>
    </source>
</evidence>
<dbReference type="Pfam" id="PF00202">
    <property type="entry name" value="Aminotran_3"/>
    <property type="match status" value="1"/>
</dbReference>
<dbReference type="AlphaFoldDB" id="A0AA88QHV8"/>
<accession>A0AA88QHV8</accession>
<comment type="caution">
    <text evidence="4">The sequence shown here is derived from an EMBL/GenBank/DDBJ whole genome shotgun (WGS) entry which is preliminary data.</text>
</comment>
<keyword evidence="3" id="KW-0032">Aminotransferase</keyword>
<dbReference type="GO" id="GO:0010121">
    <property type="term" value="P:L-arginine catabolic process to proline via ornithine"/>
    <property type="evidence" value="ECO:0007669"/>
    <property type="project" value="TreeGrafter"/>
</dbReference>
<protein>
    <recommendedName>
        <fullName evidence="3">Ornithine aminotransferase</fullName>
        <ecNumber evidence="3">2.6.1.13</ecNumber>
    </recommendedName>
</protein>